<dbReference type="KEGG" id="cbq:AL705_02110"/>
<evidence type="ECO:0000313" key="9">
    <source>
        <dbReference type="Proteomes" id="UP000068137"/>
    </source>
</evidence>
<keyword evidence="5 7" id="KW-1133">Transmembrane helix</keyword>
<evidence type="ECO:0000256" key="5">
    <source>
        <dbReference type="ARBA" id="ARBA00022989"/>
    </source>
</evidence>
<keyword evidence="6 7" id="KW-0472">Membrane</keyword>
<evidence type="ECO:0000256" key="1">
    <source>
        <dbReference type="ARBA" id="ARBA00004651"/>
    </source>
</evidence>
<feature type="transmembrane region" description="Helical" evidence="7">
    <location>
        <begin position="117"/>
        <end position="135"/>
    </location>
</feature>
<dbReference type="GO" id="GO:0005886">
    <property type="term" value="C:plasma membrane"/>
    <property type="evidence" value="ECO:0007669"/>
    <property type="project" value="UniProtKB-SubCell"/>
</dbReference>
<dbReference type="EMBL" id="CP012390">
    <property type="protein sequence ID" value="ALE18678.1"/>
    <property type="molecule type" value="Genomic_DNA"/>
</dbReference>
<keyword evidence="3" id="KW-1003">Cell membrane</keyword>
<dbReference type="Proteomes" id="UP000068137">
    <property type="component" value="Chromosome"/>
</dbReference>
<dbReference type="STRING" id="1528099.AL705_02110"/>
<sequence length="149" mass="15898">MFRAAATTIVFMLDRPWLHDFVLLLLRLTLTLVVGAQGYQIFFGHGVKESSRVLAKWGMPNAYPFTVVLGLALVLCAVGILLGFLTPLFAIIGAVAEAGYGYFLMTGGHYGFTTSSAQMTCLVVVSLLALMVLGAGRVSTDAVLNAHAE</sequence>
<protein>
    <recommendedName>
        <fullName evidence="10">DoxX family protein</fullName>
    </recommendedName>
</protein>
<evidence type="ECO:0000256" key="4">
    <source>
        <dbReference type="ARBA" id="ARBA00022692"/>
    </source>
</evidence>
<comment type="similarity">
    <text evidence="2">Belongs to the DoxX family.</text>
</comment>
<dbReference type="InterPro" id="IPR032808">
    <property type="entry name" value="DoxX"/>
</dbReference>
<reference evidence="8 9" key="1">
    <citation type="journal article" date="2015" name="Genome Announc.">
        <title>Complete Genome Sequences for Two Strains of a Novel Fastidious, Partially Acid-Fast, Gram-Positive Corynebacterineae Bacterium, Derived from Human Clinical Samples.</title>
        <authorList>
            <person name="Nicholson A.C."/>
            <person name="Bell M."/>
            <person name="Humrighouse B.W."/>
            <person name="McQuiston J.R."/>
        </authorList>
    </citation>
    <scope>NUCLEOTIDE SEQUENCE [LARGE SCALE GENOMIC DNA]</scope>
    <source>
        <strain evidence="8 9">X1698</strain>
    </source>
</reference>
<dbReference type="Pfam" id="PF07681">
    <property type="entry name" value="DoxX"/>
    <property type="match status" value="1"/>
</dbReference>
<dbReference type="AlphaFoldDB" id="A0A0M4MKK4"/>
<evidence type="ECO:0000256" key="6">
    <source>
        <dbReference type="ARBA" id="ARBA00023136"/>
    </source>
</evidence>
<dbReference type="PANTHER" id="PTHR33452">
    <property type="entry name" value="OXIDOREDUCTASE CATD-RELATED"/>
    <property type="match status" value="1"/>
</dbReference>
<keyword evidence="4 7" id="KW-0812">Transmembrane</keyword>
<feature type="transmembrane region" description="Helical" evidence="7">
    <location>
        <begin position="62"/>
        <end position="81"/>
    </location>
</feature>
<feature type="transmembrane region" description="Helical" evidence="7">
    <location>
        <begin position="88"/>
        <end position="105"/>
    </location>
</feature>
<evidence type="ECO:0000256" key="2">
    <source>
        <dbReference type="ARBA" id="ARBA00006679"/>
    </source>
</evidence>
<dbReference type="PANTHER" id="PTHR33452:SF1">
    <property type="entry name" value="INNER MEMBRANE PROTEIN YPHA-RELATED"/>
    <property type="match status" value="1"/>
</dbReference>
<evidence type="ECO:0000313" key="8">
    <source>
        <dbReference type="EMBL" id="ALE18678.1"/>
    </source>
</evidence>
<evidence type="ECO:0000256" key="7">
    <source>
        <dbReference type="SAM" id="Phobius"/>
    </source>
</evidence>
<gene>
    <name evidence="8" type="ORF">AL705_02110</name>
</gene>
<organism evidence="8 9">
    <name type="scientific">Lawsonella clevelandensis</name>
    <dbReference type="NCBI Taxonomy" id="1528099"/>
    <lineage>
        <taxon>Bacteria</taxon>
        <taxon>Bacillati</taxon>
        <taxon>Actinomycetota</taxon>
        <taxon>Actinomycetes</taxon>
        <taxon>Mycobacteriales</taxon>
        <taxon>Lawsonellaceae</taxon>
        <taxon>Lawsonella</taxon>
    </lineage>
</organism>
<evidence type="ECO:0000256" key="3">
    <source>
        <dbReference type="ARBA" id="ARBA00022475"/>
    </source>
</evidence>
<accession>A0A0M4MKK4</accession>
<proteinExistence type="inferred from homology"/>
<evidence type="ECO:0008006" key="10">
    <source>
        <dbReference type="Google" id="ProtNLM"/>
    </source>
</evidence>
<feature type="transmembrane region" description="Helical" evidence="7">
    <location>
        <begin position="21"/>
        <end position="42"/>
    </location>
</feature>
<dbReference type="InterPro" id="IPR051907">
    <property type="entry name" value="DoxX-like_oxidoreductase"/>
</dbReference>
<comment type="subcellular location">
    <subcellularLocation>
        <location evidence="1">Cell membrane</location>
        <topology evidence="1">Multi-pass membrane protein</topology>
    </subcellularLocation>
</comment>
<name>A0A0M4MKK4_9ACTN</name>